<dbReference type="RefSeq" id="XP_003720438.1">
    <property type="nucleotide sequence ID" value="XM_003720390.1"/>
</dbReference>
<evidence type="ECO:0000313" key="2">
    <source>
        <dbReference type="Proteomes" id="UP000009058"/>
    </source>
</evidence>
<evidence type="ECO:0000313" key="1">
    <source>
        <dbReference type="EMBL" id="EHA48071.1"/>
    </source>
</evidence>
<dbReference type="eggNOG" id="ENOG502SJ7Y">
    <property type="taxonomic scope" value="Eukaryota"/>
</dbReference>
<reference key="2">
    <citation type="submission" date="2011-05" db="EMBL/GenBank/DDBJ databases">
        <title>The Genome Sequence of Magnaporthe oryzae 70-15.</title>
        <authorList>
            <consortium name="The Broad Institute Genome Sequencing Platform"/>
            <person name="Ma L.-J."/>
            <person name="Dead R."/>
            <person name="Young S.K."/>
            <person name="Zeng Q."/>
            <person name="Gargeya S."/>
            <person name="Fitzgerald M."/>
            <person name="Haas B."/>
            <person name="Abouelleil A."/>
            <person name="Alvarado L."/>
            <person name="Arachchi H.M."/>
            <person name="Berlin A."/>
            <person name="Brown A."/>
            <person name="Chapman S.B."/>
            <person name="Chen Z."/>
            <person name="Dunbar C."/>
            <person name="Freedman E."/>
            <person name="Gearin G."/>
            <person name="Gellesch M."/>
            <person name="Goldberg J."/>
            <person name="Griggs A."/>
            <person name="Gujja S."/>
            <person name="Heiman D."/>
            <person name="Howarth C."/>
            <person name="Larson L."/>
            <person name="Lui A."/>
            <person name="MacDonald P.J.P."/>
            <person name="Mehta T."/>
            <person name="Montmayeur A."/>
            <person name="Murphy C."/>
            <person name="Neiman D."/>
            <person name="Pearson M."/>
            <person name="Priest M."/>
            <person name="Roberts A."/>
            <person name="Saif S."/>
            <person name="Shea T."/>
            <person name="Shenoy N."/>
            <person name="Sisk P."/>
            <person name="Stolte C."/>
            <person name="Sykes S."/>
            <person name="Yandava C."/>
            <person name="Wortman J."/>
            <person name="Nusbaum C."/>
            <person name="Birren B."/>
        </authorList>
    </citation>
    <scope>NUCLEOTIDE SEQUENCE</scope>
    <source>
        <strain>70-15</strain>
    </source>
</reference>
<sequence>MFALTSQLPPPPSSQRLTKSTMNAGNLDSLPLETLQRVAEFLDATHRPSLGSFGLANRACRQAAATFLWRAIHITFDYDPEALHRRVEALFKAISTLGVGCHIRHVHVQGILLEAGAENKGADAEWLKDQHNRREDLFRRTGIPEILGDTEPCTYSAQGKCTPMSVSDDEDAAWAPLAGLIKNIPHVTKLLYDCYNQFPPCLLQATHQHHPTCELHLLKFGLRSPETPDQHELALVTSPCLHSITLRCSEKWPSLEYHLNRRAVMQLAAGLAPNLKELRVIGVTSPTPNGGPARDLDLEPWRGIRGVDTKTMEKASLHCWSQTGTHPLDADFLQTWSRCIDFSCLRRLDLGAGHDARWGVTADALRCMALDRPFARLKTLRIRLARGPDEHHVDDVEFDGRAADFIESLEPLDEAFVSGLVRAGTLAAICRRHGPTLTSLGFHPLHRPGYDEDTAARVRANLARGIDYIPMTLEPAHVRQINTSCPLLEHLEVPVRRLHPREAEVFQSVGELPRLRTALLTLDCSSPEVHEYYRERDGPPADYDEWDRCMTNWGPVTNGDLRLAFEKSAVDEALALSIWSAVCPPGREDGLRSLKLHTTGGGVFGSGGTMGHIEEVVGNLGRSWLIEASPRDYKGHRAVVVKELGSEARKTRDADYRLEDEASLPPHSAVHILRRIWPRTTDVKGASDWRRDWKGLPLHIDSVIVRAK</sequence>
<dbReference type="KEGG" id="mgr:MGG_09802"/>
<evidence type="ECO:0008006" key="3">
    <source>
        <dbReference type="Google" id="ProtNLM"/>
    </source>
</evidence>
<dbReference type="STRING" id="242507.G4NIL1"/>
<reference evidence="1 2" key="1">
    <citation type="journal article" date="2005" name="Nature">
        <title>The genome sequence of the rice blast fungus Magnaporthe grisea.</title>
        <authorList>
            <person name="Dean R.A."/>
            <person name="Talbot N.J."/>
            <person name="Ebbole D.J."/>
            <person name="Farman M.L."/>
            <person name="Mitchell T.K."/>
            <person name="Orbach M.J."/>
            <person name="Thon M."/>
            <person name="Kulkarni R."/>
            <person name="Xu J.R."/>
            <person name="Pan H."/>
            <person name="Read N.D."/>
            <person name="Lee Y.H."/>
            <person name="Carbone I."/>
            <person name="Brown D."/>
            <person name="Oh Y.Y."/>
            <person name="Donofrio N."/>
            <person name="Jeong J.S."/>
            <person name="Soanes D.M."/>
            <person name="Djonovic S."/>
            <person name="Kolomiets E."/>
            <person name="Rehmeyer C."/>
            <person name="Li W."/>
            <person name="Harding M."/>
            <person name="Kim S."/>
            <person name="Lebrun M.H."/>
            <person name="Bohnert H."/>
            <person name="Coughlan S."/>
            <person name="Butler J."/>
            <person name="Calvo S."/>
            <person name="Ma L.J."/>
            <person name="Nicol R."/>
            <person name="Purcell S."/>
            <person name="Nusbaum C."/>
            <person name="Galagan J.E."/>
            <person name="Birren B.W."/>
        </authorList>
    </citation>
    <scope>NUCLEOTIDE SEQUENCE [LARGE SCALE GENOMIC DNA]</scope>
    <source>
        <strain evidence="2">70-15 / ATCC MYA-4617 / FGSC 8958</strain>
    </source>
</reference>
<dbReference type="OMA" id="SKWCNIA"/>
<organism evidence="1 2">
    <name type="scientific">Pyricularia oryzae (strain 70-15 / ATCC MYA-4617 / FGSC 8958)</name>
    <name type="common">Rice blast fungus</name>
    <name type="synonym">Magnaporthe oryzae</name>
    <dbReference type="NCBI Taxonomy" id="242507"/>
    <lineage>
        <taxon>Eukaryota</taxon>
        <taxon>Fungi</taxon>
        <taxon>Dikarya</taxon>
        <taxon>Ascomycota</taxon>
        <taxon>Pezizomycotina</taxon>
        <taxon>Sordariomycetes</taxon>
        <taxon>Sordariomycetidae</taxon>
        <taxon>Magnaporthales</taxon>
        <taxon>Pyriculariaceae</taxon>
        <taxon>Pyricularia</taxon>
    </lineage>
</organism>
<gene>
    <name evidence="1" type="ORF">MGG_09802</name>
</gene>
<dbReference type="HOGENOM" id="CLU_024672_1_0_1"/>
<dbReference type="GeneID" id="2680863"/>
<dbReference type="Proteomes" id="UP000009058">
    <property type="component" value="Chromosome 6"/>
</dbReference>
<protein>
    <recommendedName>
        <fullName evidence="3">F-box domain-containing protein</fullName>
    </recommendedName>
</protein>
<dbReference type="InParanoid" id="G4NIL1"/>
<name>G4NIL1_PYRO7</name>
<proteinExistence type="predicted"/>
<accession>G4NIL1</accession>
<keyword evidence="2" id="KW-1185">Reference proteome</keyword>
<dbReference type="VEuPathDB" id="FungiDB:MGG_09802"/>
<dbReference type="AlphaFoldDB" id="G4NIL1"/>
<dbReference type="OrthoDB" id="3945550at2759"/>
<dbReference type="EMBL" id="CM001236">
    <property type="protein sequence ID" value="EHA48071.1"/>
    <property type="molecule type" value="Genomic_DNA"/>
</dbReference>